<evidence type="ECO:0008006" key="7">
    <source>
        <dbReference type="Google" id="ProtNLM"/>
    </source>
</evidence>
<accession>A0ABW9XFE4</accession>
<evidence type="ECO:0000313" key="5">
    <source>
        <dbReference type="EMBL" id="NBC37265.1"/>
    </source>
</evidence>
<reference evidence="6" key="1">
    <citation type="submission" date="2020-01" db="EMBL/GenBank/DDBJ databases">
        <title>Sphingomonas sp. strain CSW-10.</title>
        <authorList>
            <person name="Chen W.-M."/>
        </authorList>
    </citation>
    <scope>NUCLEOTIDE SEQUENCE [LARGE SCALE GENOMIC DNA]</scope>
    <source>
        <strain evidence="6">FSY-8</strain>
    </source>
</reference>
<gene>
    <name evidence="5" type="ORF">GTZ99_11930</name>
</gene>
<dbReference type="InterPro" id="IPR007791">
    <property type="entry name" value="DjlA_N"/>
</dbReference>
<evidence type="ECO:0000313" key="6">
    <source>
        <dbReference type="Proteomes" id="UP000753724"/>
    </source>
</evidence>
<proteinExistence type="predicted"/>
<dbReference type="InterPro" id="IPR029024">
    <property type="entry name" value="TerB-like"/>
</dbReference>
<feature type="domain" description="TerB-C" evidence="4">
    <location>
        <begin position="701"/>
        <end position="815"/>
    </location>
</feature>
<feature type="domain" description="TerB N-terminal" evidence="3">
    <location>
        <begin position="144"/>
        <end position="346"/>
    </location>
</feature>
<comment type="caution">
    <text evidence="5">The sequence shown here is derived from an EMBL/GenBank/DDBJ whole genome shotgun (WGS) entry which is preliminary data.</text>
</comment>
<dbReference type="InterPro" id="IPR028932">
    <property type="entry name" value="TerB-C"/>
</dbReference>
<dbReference type="Proteomes" id="UP000753724">
    <property type="component" value="Unassembled WGS sequence"/>
</dbReference>
<feature type="domain" description="Co-chaperone DjlA N-terminal" evidence="2">
    <location>
        <begin position="557"/>
        <end position="663"/>
    </location>
</feature>
<dbReference type="SUPFAM" id="SSF158682">
    <property type="entry name" value="TerB-like"/>
    <property type="match status" value="1"/>
</dbReference>
<evidence type="ECO:0000259" key="4">
    <source>
        <dbReference type="Pfam" id="PF15615"/>
    </source>
</evidence>
<protein>
    <recommendedName>
        <fullName evidence="7">Tellurite resistance protein TerB</fullName>
    </recommendedName>
</protein>
<dbReference type="Pfam" id="PF13208">
    <property type="entry name" value="TerB_N"/>
    <property type="match status" value="1"/>
</dbReference>
<evidence type="ECO:0000259" key="2">
    <source>
        <dbReference type="Pfam" id="PF05099"/>
    </source>
</evidence>
<evidence type="ECO:0000256" key="1">
    <source>
        <dbReference type="SAM" id="MobiDB-lite"/>
    </source>
</evidence>
<organism evidence="5 6">
    <name type="scientific">Novosphingobium ovatum</name>
    <dbReference type="NCBI Taxonomy" id="1908523"/>
    <lineage>
        <taxon>Bacteria</taxon>
        <taxon>Pseudomonadati</taxon>
        <taxon>Pseudomonadota</taxon>
        <taxon>Alphaproteobacteria</taxon>
        <taxon>Sphingomonadales</taxon>
        <taxon>Sphingomonadaceae</taxon>
        <taxon>Novosphingobium</taxon>
    </lineage>
</organism>
<dbReference type="InterPro" id="IPR025266">
    <property type="entry name" value="TerB_N"/>
</dbReference>
<evidence type="ECO:0000259" key="3">
    <source>
        <dbReference type="Pfam" id="PF13208"/>
    </source>
</evidence>
<dbReference type="Gene3D" id="1.10.3680.10">
    <property type="entry name" value="TerB-like"/>
    <property type="match status" value="1"/>
</dbReference>
<name>A0ABW9XFE4_9SPHN</name>
<dbReference type="Pfam" id="PF15615">
    <property type="entry name" value="TerB_C"/>
    <property type="match status" value="1"/>
</dbReference>
<sequence>MFVVVTALESWPAGMQMLFAFGVPGGVVWWRRSVSEKKIANRPSYHPRQDNAELIKASRARAERIARESADSVQSLSVTDTAGDIVSPRARGHSALTPYQPNQDNAQLIQAGREARSALAEAAQRRAASVQKIQQTSHLQGWVPKGQTVVIAGRVLPGMVYVGAAPSVVGGGYGERCRAYIDQKQSVSSVRAGKSEDSMPYWPGYSSISSNCRATYLDWLADGAKDPTVNPGYMFLYFYGLERRFLVDNPPEDEKREILAEVQRLRELFSANHSVQRYLGDFIDVAGLVLSADDLKAPVFKSWTWELPLSLKVTLGGMIANDIPLSADWLLSWFLCHGEKRLRTPAHRCEDEFKALFCKKFDQRYPKGLKVAKSKKQLKCSYRAASGEFSRDLPVTANGRPVLDVSGLTKPVTLAQAIADEAMDELDKLSRFLGRNPERKGSFEAHALLPTCLWDQFPSEQRQDLINWVKIRIEAGGLVPVGEVFGQIGNQAAGKRTKRQLTDLADALGSLGFGLAPDPRYGLRMPKEREPVVLFEWDGSWDAECASTEYRNALIELALGAFIAQADGQVSESERHALFNRIARVRDVSALECRLLKANLDWFLAVPADIATLRSRLKDVDGDQKMALRSAMIAIAHADGLIKTEEVAGIERIYRILGLDPSTVYSDLHAGEVSDAPVRVKAAEPGAPGEAIPDDPSTPQSRLDPSRIAAIRSDTARVSSVLGQIFQSEPDVEPEPSTSVSPIAGLDAKCAALVRDLIAKDYWSEDDFTDLAKRHGLMPLGALEAINEWSFATYDEALLDEHDGYDVTDDIAQALKTQFEKEVA</sequence>
<dbReference type="EMBL" id="JAAAPO010000004">
    <property type="protein sequence ID" value="NBC37265.1"/>
    <property type="molecule type" value="Genomic_DNA"/>
</dbReference>
<dbReference type="CDD" id="cd07176">
    <property type="entry name" value="terB"/>
    <property type="match status" value="1"/>
</dbReference>
<keyword evidence="6" id="KW-1185">Reference proteome</keyword>
<dbReference type="Pfam" id="PF05099">
    <property type="entry name" value="TerB"/>
    <property type="match status" value="1"/>
</dbReference>
<feature type="region of interest" description="Disordered" evidence="1">
    <location>
        <begin position="684"/>
        <end position="703"/>
    </location>
</feature>